<dbReference type="PATRIC" id="fig|189381.10.peg.1436"/>
<dbReference type="OrthoDB" id="4331374at2"/>
<dbReference type="RefSeq" id="WP_048005731.1">
    <property type="nucleotide sequence ID" value="NZ_CP047095.1"/>
</dbReference>
<proteinExistence type="predicted"/>
<organism evidence="1 2">
    <name type="scientific">Rossellomorea marisflavi</name>
    <dbReference type="NCBI Taxonomy" id="189381"/>
    <lineage>
        <taxon>Bacteria</taxon>
        <taxon>Bacillati</taxon>
        <taxon>Bacillota</taxon>
        <taxon>Bacilli</taxon>
        <taxon>Bacillales</taxon>
        <taxon>Bacillaceae</taxon>
        <taxon>Rossellomorea</taxon>
    </lineage>
</organism>
<reference evidence="2" key="1">
    <citation type="submission" date="2016-01" db="EMBL/GenBank/DDBJ databases">
        <title>Whole genome sequencing of Bhargavaea cecembensis T14.</title>
        <authorList>
            <person name="Hong K.W."/>
        </authorList>
    </citation>
    <scope>NUCLEOTIDE SEQUENCE [LARGE SCALE GENOMIC DNA]</scope>
    <source>
        <strain evidence="2">M19</strain>
    </source>
</reference>
<name>A0A0J5TLW0_9BACI</name>
<dbReference type="EMBL" id="LQQY01000008">
    <property type="protein sequence ID" value="KZE51399.1"/>
    <property type="molecule type" value="Genomic_DNA"/>
</dbReference>
<dbReference type="AlphaFoldDB" id="A0A0J5TLW0"/>
<gene>
    <name evidence="1" type="ORF">AV649_14330</name>
</gene>
<evidence type="ECO:0000313" key="1">
    <source>
        <dbReference type="EMBL" id="KZE51399.1"/>
    </source>
</evidence>
<dbReference type="Proteomes" id="UP000076510">
    <property type="component" value="Unassembled WGS sequence"/>
</dbReference>
<protein>
    <submittedName>
        <fullName evidence="1">Uncharacterized protein</fullName>
    </submittedName>
</protein>
<comment type="caution">
    <text evidence="1">The sequence shown here is derived from an EMBL/GenBank/DDBJ whole genome shotgun (WGS) entry which is preliminary data.</text>
</comment>
<sequence length="225" mass="24430">MDTLLFSAFTIAYIVLIIMSIRILRRRHALSIAFLLPVIAGLIYDNGIIASGKYIGEGRLLKELSLVRYYMHAFFTPLLVLFAWKSLEQGGIRAARTTAFRSCAFLITIGLITVELLTEVIGLKVKPEWSYGVLSYGNAESSSGPPIMVLVVAIVLLAASIAVWKVQGWIWFFLGSLIMTIGSAVSIPVDSGAVTNLFELALIASLVGTAAFQASHTKQHIEPAA</sequence>
<accession>A0A0J5TLW0</accession>
<evidence type="ECO:0000313" key="2">
    <source>
        <dbReference type="Proteomes" id="UP000076510"/>
    </source>
</evidence>